<dbReference type="GO" id="GO:0016020">
    <property type="term" value="C:membrane"/>
    <property type="evidence" value="ECO:0007669"/>
    <property type="project" value="TreeGrafter"/>
</dbReference>
<feature type="domain" description="AB hydrolase-1" evidence="2">
    <location>
        <begin position="24"/>
        <end position="244"/>
    </location>
</feature>
<dbReference type="PANTHER" id="PTHR43798:SF31">
    <property type="entry name" value="AB HYDROLASE SUPERFAMILY PROTEIN YCLE"/>
    <property type="match status" value="1"/>
</dbReference>
<dbReference type="RefSeq" id="WP_090790481.1">
    <property type="nucleotide sequence ID" value="NZ_BOND01000025.1"/>
</dbReference>
<keyword evidence="4" id="KW-1185">Reference proteome</keyword>
<evidence type="ECO:0000313" key="3">
    <source>
        <dbReference type="EMBL" id="SDY96357.1"/>
    </source>
</evidence>
<protein>
    <submittedName>
        <fullName evidence="3">Pimeloyl-ACP methyl ester carboxylesterase</fullName>
    </submittedName>
</protein>
<dbReference type="STRING" id="137265.SAMN05421684_2598"/>
<evidence type="ECO:0000313" key="4">
    <source>
        <dbReference type="Proteomes" id="UP000199632"/>
    </source>
</evidence>
<dbReference type="Pfam" id="PF12697">
    <property type="entry name" value="Abhydrolase_6"/>
    <property type="match status" value="1"/>
</dbReference>
<dbReference type="OrthoDB" id="495620at2"/>
<dbReference type="Proteomes" id="UP000199632">
    <property type="component" value="Unassembled WGS sequence"/>
</dbReference>
<keyword evidence="1" id="KW-0378">Hydrolase</keyword>
<dbReference type="InterPro" id="IPR050266">
    <property type="entry name" value="AB_hydrolase_sf"/>
</dbReference>
<name>A0A1H3P5G6_9ACTN</name>
<dbReference type="GO" id="GO:0016787">
    <property type="term" value="F:hydrolase activity"/>
    <property type="evidence" value="ECO:0007669"/>
    <property type="project" value="UniProtKB-KW"/>
</dbReference>
<dbReference type="InterPro" id="IPR029058">
    <property type="entry name" value="AB_hydrolase_fold"/>
</dbReference>
<proteinExistence type="predicted"/>
<evidence type="ECO:0000259" key="2">
    <source>
        <dbReference type="Pfam" id="PF12697"/>
    </source>
</evidence>
<dbReference type="Gene3D" id="3.40.50.1820">
    <property type="entry name" value="alpha/beta hydrolase"/>
    <property type="match status" value="1"/>
</dbReference>
<dbReference type="InterPro" id="IPR000073">
    <property type="entry name" value="AB_hydrolase_1"/>
</dbReference>
<organism evidence="3 4">
    <name type="scientific">Asanoa ishikariensis</name>
    <dbReference type="NCBI Taxonomy" id="137265"/>
    <lineage>
        <taxon>Bacteria</taxon>
        <taxon>Bacillati</taxon>
        <taxon>Actinomycetota</taxon>
        <taxon>Actinomycetes</taxon>
        <taxon>Micromonosporales</taxon>
        <taxon>Micromonosporaceae</taxon>
        <taxon>Asanoa</taxon>
    </lineage>
</organism>
<dbReference type="PANTHER" id="PTHR43798">
    <property type="entry name" value="MONOACYLGLYCEROL LIPASE"/>
    <property type="match status" value="1"/>
</dbReference>
<accession>A0A1H3P5G6</accession>
<dbReference type="SUPFAM" id="SSF53474">
    <property type="entry name" value="alpha/beta-Hydrolases"/>
    <property type="match status" value="1"/>
</dbReference>
<sequence>MERLLAVGADSVWVGDPGGSGTPVVLVHPGWGDASIWDGVLDRLPGSIRPIRYDNRGYGRSPAPTRPFSWHDDLVAVTADLAGAVVVGHSGGGAAAIGLALSHPERVASLLPVTPGVADYPWPPDDYFARFEALFAADDRDGLVELGLRTWARADPGPAARAQVGGAVAAMVACGDLQQPDPPAFDRLHTITAPSRVLIGGLDHPSVVDCGHAVAARLPHCELSVIPEADHLLPLRHPDLVAEAIADLVSGSRGMPR</sequence>
<reference evidence="4" key="1">
    <citation type="submission" date="2016-10" db="EMBL/GenBank/DDBJ databases">
        <authorList>
            <person name="Varghese N."/>
            <person name="Submissions S."/>
        </authorList>
    </citation>
    <scope>NUCLEOTIDE SEQUENCE [LARGE SCALE GENOMIC DNA]</scope>
    <source>
        <strain evidence="4">DSM 44718</strain>
    </source>
</reference>
<dbReference type="EMBL" id="FNQB01000001">
    <property type="protein sequence ID" value="SDY96357.1"/>
    <property type="molecule type" value="Genomic_DNA"/>
</dbReference>
<evidence type="ECO:0000256" key="1">
    <source>
        <dbReference type="ARBA" id="ARBA00022801"/>
    </source>
</evidence>
<dbReference type="AlphaFoldDB" id="A0A1H3P5G6"/>
<gene>
    <name evidence="3" type="ORF">SAMN05421684_2598</name>
</gene>